<dbReference type="SUPFAM" id="SSF53036">
    <property type="entry name" value="Eukaryotic RPB5 N-terminal domain"/>
    <property type="match status" value="1"/>
</dbReference>
<dbReference type="Gene3D" id="3.90.940.20">
    <property type="entry name" value="RPB5-like RNA polymerase subunit"/>
    <property type="match status" value="1"/>
</dbReference>
<dbReference type="Proteomes" id="UP000238350">
    <property type="component" value="Unassembled WGS sequence"/>
</dbReference>
<dbReference type="RefSeq" id="XP_024666616.1">
    <property type="nucleotide sequence ID" value="XM_024810848.1"/>
</dbReference>
<dbReference type="InterPro" id="IPR000783">
    <property type="entry name" value="RNA_pol_subH/Rpb5_C"/>
</dbReference>
<dbReference type="InterPro" id="IPR014381">
    <property type="entry name" value="Arch_Rpo5/euc_Rpb5"/>
</dbReference>
<dbReference type="Gene3D" id="3.40.1340.10">
    <property type="entry name" value="RNA polymerase, Rpb5, N-terminal domain"/>
    <property type="match status" value="1"/>
</dbReference>
<dbReference type="SUPFAM" id="SSF55287">
    <property type="entry name" value="RPB5-like RNA polymerase subunit"/>
    <property type="match status" value="1"/>
</dbReference>
<dbReference type="InterPro" id="IPR036710">
    <property type="entry name" value="RNA_pol_Rpb5_N_sf"/>
</dbReference>
<protein>
    <recommendedName>
        <fullName evidence="2">DNA-directed RNA polymerases I, II, and III subunit RPABC1</fullName>
    </recommendedName>
</protein>
<dbReference type="OrthoDB" id="248779at2759"/>
<dbReference type="Pfam" id="PF01191">
    <property type="entry name" value="RNA_pol_Rpb5_C"/>
    <property type="match status" value="1"/>
</dbReference>
<evidence type="ECO:0000256" key="1">
    <source>
        <dbReference type="ARBA" id="ARBA00004123"/>
    </source>
</evidence>
<evidence type="ECO:0000259" key="6">
    <source>
        <dbReference type="Pfam" id="PF01191"/>
    </source>
</evidence>
<dbReference type="GO" id="GO:0006367">
    <property type="term" value="P:transcription initiation at RNA polymerase II promoter"/>
    <property type="evidence" value="ECO:0007669"/>
    <property type="project" value="UniProtKB-ARBA"/>
</dbReference>
<dbReference type="GO" id="GO:0042797">
    <property type="term" value="P:tRNA transcription by RNA polymerase III"/>
    <property type="evidence" value="ECO:0007669"/>
    <property type="project" value="TreeGrafter"/>
</dbReference>
<feature type="domain" description="RNA polymerase subunit H/Rpb5 C-terminal" evidence="6">
    <location>
        <begin position="140"/>
        <end position="212"/>
    </location>
</feature>
<keyword evidence="9" id="KW-1185">Reference proteome</keyword>
<dbReference type="InterPro" id="IPR005571">
    <property type="entry name" value="RNA_pol_Rpb5_N"/>
</dbReference>
<keyword evidence="3" id="KW-0804">Transcription</keyword>
<dbReference type="GO" id="GO:0005665">
    <property type="term" value="C:RNA polymerase II, core complex"/>
    <property type="evidence" value="ECO:0007669"/>
    <property type="project" value="TreeGrafter"/>
</dbReference>
<organism evidence="8 9">
    <name type="scientific">Wickerhamiella sorbophila</name>
    <dbReference type="NCBI Taxonomy" id="45607"/>
    <lineage>
        <taxon>Eukaryota</taxon>
        <taxon>Fungi</taxon>
        <taxon>Dikarya</taxon>
        <taxon>Ascomycota</taxon>
        <taxon>Saccharomycotina</taxon>
        <taxon>Dipodascomycetes</taxon>
        <taxon>Dipodascales</taxon>
        <taxon>Trichomonascaceae</taxon>
        <taxon>Wickerhamiella</taxon>
    </lineage>
</organism>
<keyword evidence="4" id="KW-0539">Nucleus</keyword>
<keyword evidence="8" id="KW-0240">DNA-directed RNA polymerase</keyword>
<comment type="similarity">
    <text evidence="5">Belongs to the archaeal Rpo5/eukaryotic RPB5 RNA polymerase subunit family.</text>
</comment>
<comment type="caution">
    <text evidence="8">The sequence shown here is derived from an EMBL/GenBank/DDBJ whole genome shotgun (WGS) entry which is preliminary data.</text>
</comment>
<evidence type="ECO:0000313" key="9">
    <source>
        <dbReference type="Proteomes" id="UP000238350"/>
    </source>
</evidence>
<dbReference type="GO" id="GO:0005666">
    <property type="term" value="C:RNA polymerase III complex"/>
    <property type="evidence" value="ECO:0007669"/>
    <property type="project" value="UniProtKB-ARBA"/>
</dbReference>
<evidence type="ECO:0000313" key="8">
    <source>
        <dbReference type="EMBL" id="PRT56671.1"/>
    </source>
</evidence>
<proteinExistence type="inferred from homology"/>
<dbReference type="GO" id="GO:0006362">
    <property type="term" value="P:transcription elongation by RNA polymerase I"/>
    <property type="evidence" value="ECO:0007669"/>
    <property type="project" value="TreeGrafter"/>
</dbReference>
<dbReference type="GO" id="GO:0003677">
    <property type="term" value="F:DNA binding"/>
    <property type="evidence" value="ECO:0007669"/>
    <property type="project" value="InterPro"/>
</dbReference>
<dbReference type="FunFam" id="3.90.940.20:FF:000001">
    <property type="entry name" value="DNA-directed RNA polymerases I, II, and III subunit RPABC1"/>
    <property type="match status" value="1"/>
</dbReference>
<feature type="domain" description="RNA polymerase Rpb5 N-terminal" evidence="7">
    <location>
        <begin position="4"/>
        <end position="95"/>
    </location>
</feature>
<sequence length="213" mass="24235">MDSDKEATKLWRVYRTVKELVRDRGYNVGQAEVEISLGDFKSQFCNADGSVARGRMNFQAVPFPATVEKFPQVGSLWVNFCDEASVGVKTMREFVILVATKQFSNALFIYQTSITPSASRLIPSAAPAVIETFQENDLVVNITKHVLVPKHLLLSDQEKKELLARYRLKESQLPRIQREDPVARYFGLKRGQVVKIIRRSETSGRYASYRICL</sequence>
<dbReference type="GO" id="GO:0005736">
    <property type="term" value="C:RNA polymerase I complex"/>
    <property type="evidence" value="ECO:0007669"/>
    <property type="project" value="TreeGrafter"/>
</dbReference>
<dbReference type="Pfam" id="PF03871">
    <property type="entry name" value="RNA_pol_Rpb5_N"/>
    <property type="match status" value="1"/>
</dbReference>
<evidence type="ECO:0000256" key="3">
    <source>
        <dbReference type="ARBA" id="ARBA00023163"/>
    </source>
</evidence>
<dbReference type="PANTHER" id="PTHR10535:SF0">
    <property type="entry name" value="DNA-DIRECTED RNA POLYMERASES I, II, AND III SUBUNIT RPABC1"/>
    <property type="match status" value="1"/>
</dbReference>
<comment type="subcellular location">
    <subcellularLocation>
        <location evidence="1">Nucleus</location>
    </subcellularLocation>
</comment>
<gene>
    <name evidence="8" type="ORF">B9G98_04291</name>
</gene>
<evidence type="ECO:0000256" key="5">
    <source>
        <dbReference type="ARBA" id="ARBA00025765"/>
    </source>
</evidence>
<accession>A0A2T0FNV2</accession>
<dbReference type="STRING" id="45607.A0A2T0FNV2"/>
<evidence type="ECO:0000259" key="7">
    <source>
        <dbReference type="Pfam" id="PF03871"/>
    </source>
</evidence>
<reference evidence="8 9" key="1">
    <citation type="submission" date="2017-04" db="EMBL/GenBank/DDBJ databases">
        <title>Genome sequencing of [Candida] sorbophila.</title>
        <authorList>
            <person name="Ahn J.O."/>
        </authorList>
    </citation>
    <scope>NUCLEOTIDE SEQUENCE [LARGE SCALE GENOMIC DNA]</scope>
    <source>
        <strain evidence="8 9">DS02</strain>
    </source>
</reference>
<name>A0A2T0FNV2_9ASCO</name>
<dbReference type="EMBL" id="NDIQ01000022">
    <property type="protein sequence ID" value="PRT56671.1"/>
    <property type="molecule type" value="Genomic_DNA"/>
</dbReference>
<dbReference type="HAMAP" id="MF_00025">
    <property type="entry name" value="RNApol_Rpo5_RPB5"/>
    <property type="match status" value="1"/>
</dbReference>
<dbReference type="AlphaFoldDB" id="A0A2T0FNV2"/>
<evidence type="ECO:0000256" key="2">
    <source>
        <dbReference type="ARBA" id="ARBA00020809"/>
    </source>
</evidence>
<dbReference type="PANTHER" id="PTHR10535">
    <property type="entry name" value="DNA-DIRECTED RNA POLYMERASES I, II, AND III SUBUNIT RPABC1"/>
    <property type="match status" value="1"/>
</dbReference>
<dbReference type="NCBIfam" id="NF007129">
    <property type="entry name" value="PRK09570.1"/>
    <property type="match status" value="1"/>
</dbReference>
<evidence type="ECO:0000256" key="4">
    <source>
        <dbReference type="ARBA" id="ARBA00023242"/>
    </source>
</evidence>
<dbReference type="InterPro" id="IPR035913">
    <property type="entry name" value="RPB5-like_sf"/>
</dbReference>
<dbReference type="FunFam" id="3.40.1340.10:FF:000002">
    <property type="entry name" value="DNA-directed RNA polymerases I, II, and III subunit RPABC1"/>
    <property type="match status" value="1"/>
</dbReference>
<dbReference type="GO" id="GO:0003899">
    <property type="term" value="F:DNA-directed RNA polymerase activity"/>
    <property type="evidence" value="ECO:0007669"/>
    <property type="project" value="InterPro"/>
</dbReference>
<dbReference type="GeneID" id="36518039"/>
<dbReference type="PIRSF" id="PIRSF000747">
    <property type="entry name" value="RPB5"/>
    <property type="match status" value="1"/>
</dbReference>